<dbReference type="Pfam" id="PF00048">
    <property type="entry name" value="IL8"/>
    <property type="match status" value="1"/>
</dbReference>
<feature type="signal peptide" evidence="3">
    <location>
        <begin position="1"/>
        <end position="28"/>
    </location>
</feature>
<protein>
    <recommendedName>
        <fullName evidence="4">Chemokine interleukin-8-like domain-containing protein</fullName>
    </recommendedName>
</protein>
<dbReference type="AlphaFoldDB" id="A0A9Q1FMA0"/>
<dbReference type="SMART" id="SM00199">
    <property type="entry name" value="SCY"/>
    <property type="match status" value="1"/>
</dbReference>
<name>A0A9Q1FMA0_SYNKA</name>
<dbReference type="InterPro" id="IPR036048">
    <property type="entry name" value="Interleukin_8-like_sf"/>
</dbReference>
<evidence type="ECO:0000256" key="3">
    <source>
        <dbReference type="SAM" id="SignalP"/>
    </source>
</evidence>
<evidence type="ECO:0000256" key="2">
    <source>
        <dbReference type="SAM" id="MobiDB-lite"/>
    </source>
</evidence>
<dbReference type="SUPFAM" id="SSF54117">
    <property type="entry name" value="Interleukin 8-like chemokines"/>
    <property type="match status" value="1"/>
</dbReference>
<evidence type="ECO:0000256" key="1">
    <source>
        <dbReference type="ARBA" id="ARBA00022514"/>
    </source>
</evidence>
<keyword evidence="6" id="KW-1185">Reference proteome</keyword>
<proteinExistence type="predicted"/>
<keyword evidence="1" id="KW-0202">Cytokine</keyword>
<dbReference type="InterPro" id="IPR001811">
    <property type="entry name" value="Chemokine_IL8-like_dom"/>
</dbReference>
<keyword evidence="3" id="KW-0732">Signal</keyword>
<accession>A0A9Q1FMA0</accession>
<feature type="chain" id="PRO_5040186329" description="Chemokine interleukin-8-like domain-containing protein" evidence="3">
    <location>
        <begin position="29"/>
        <end position="129"/>
    </location>
</feature>
<feature type="domain" description="Chemokine interleukin-8-like" evidence="4">
    <location>
        <begin position="33"/>
        <end position="93"/>
    </location>
</feature>
<feature type="compositionally biased region" description="Basic residues" evidence="2">
    <location>
        <begin position="101"/>
        <end position="123"/>
    </location>
</feature>
<feature type="region of interest" description="Disordered" evidence="2">
    <location>
        <begin position="100"/>
        <end position="129"/>
    </location>
</feature>
<sequence length="129" mass="14604">MKYDCLHTPAAVLAFALCILLYKAQVGASTFVPIRCSCPATYKAVRGPFIDFSVIRKGPHCITHEIIVRLKRTNKEVCLSPEGRQAKRLLRCWNRINKNGGNKRKCLRPRAQKKPQQRKRPGKTKGTTS</sequence>
<dbReference type="GO" id="GO:0006955">
    <property type="term" value="P:immune response"/>
    <property type="evidence" value="ECO:0007669"/>
    <property type="project" value="InterPro"/>
</dbReference>
<dbReference type="GO" id="GO:0008009">
    <property type="term" value="F:chemokine activity"/>
    <property type="evidence" value="ECO:0007669"/>
    <property type="project" value="InterPro"/>
</dbReference>
<evidence type="ECO:0000313" key="5">
    <source>
        <dbReference type="EMBL" id="KAJ8361393.1"/>
    </source>
</evidence>
<reference evidence="5" key="1">
    <citation type="journal article" date="2023" name="Science">
        <title>Genome structures resolve the early diversification of teleost fishes.</title>
        <authorList>
            <person name="Parey E."/>
            <person name="Louis A."/>
            <person name="Montfort J."/>
            <person name="Bouchez O."/>
            <person name="Roques C."/>
            <person name="Iampietro C."/>
            <person name="Lluch J."/>
            <person name="Castinel A."/>
            <person name="Donnadieu C."/>
            <person name="Desvignes T."/>
            <person name="Floi Bucao C."/>
            <person name="Jouanno E."/>
            <person name="Wen M."/>
            <person name="Mejri S."/>
            <person name="Dirks R."/>
            <person name="Jansen H."/>
            <person name="Henkel C."/>
            <person name="Chen W.J."/>
            <person name="Zahm M."/>
            <person name="Cabau C."/>
            <person name="Klopp C."/>
            <person name="Thompson A.W."/>
            <person name="Robinson-Rechavi M."/>
            <person name="Braasch I."/>
            <person name="Lecointre G."/>
            <person name="Bobe J."/>
            <person name="Postlethwait J.H."/>
            <person name="Berthelot C."/>
            <person name="Roest Crollius H."/>
            <person name="Guiguen Y."/>
        </authorList>
    </citation>
    <scope>NUCLEOTIDE SEQUENCE</scope>
    <source>
        <strain evidence="5">WJC10195</strain>
    </source>
</reference>
<comment type="caution">
    <text evidence="5">The sequence shown here is derived from an EMBL/GenBank/DDBJ whole genome shotgun (WGS) entry which is preliminary data.</text>
</comment>
<gene>
    <name evidence="5" type="ORF">SKAU_G00179180</name>
</gene>
<organism evidence="5 6">
    <name type="scientific">Synaphobranchus kaupii</name>
    <name type="common">Kaup's arrowtooth eel</name>
    <dbReference type="NCBI Taxonomy" id="118154"/>
    <lineage>
        <taxon>Eukaryota</taxon>
        <taxon>Metazoa</taxon>
        <taxon>Chordata</taxon>
        <taxon>Craniata</taxon>
        <taxon>Vertebrata</taxon>
        <taxon>Euteleostomi</taxon>
        <taxon>Actinopterygii</taxon>
        <taxon>Neopterygii</taxon>
        <taxon>Teleostei</taxon>
        <taxon>Anguilliformes</taxon>
        <taxon>Synaphobranchidae</taxon>
        <taxon>Synaphobranchus</taxon>
    </lineage>
</organism>
<dbReference type="OrthoDB" id="8460355at2759"/>
<evidence type="ECO:0000259" key="4">
    <source>
        <dbReference type="SMART" id="SM00199"/>
    </source>
</evidence>
<dbReference type="GO" id="GO:0005615">
    <property type="term" value="C:extracellular space"/>
    <property type="evidence" value="ECO:0007669"/>
    <property type="project" value="UniProtKB-KW"/>
</dbReference>
<evidence type="ECO:0000313" key="6">
    <source>
        <dbReference type="Proteomes" id="UP001152622"/>
    </source>
</evidence>
<dbReference type="Gene3D" id="2.40.50.40">
    <property type="match status" value="1"/>
</dbReference>
<dbReference type="Proteomes" id="UP001152622">
    <property type="component" value="Chromosome 5"/>
</dbReference>
<dbReference type="EMBL" id="JAINUF010000005">
    <property type="protein sequence ID" value="KAJ8361393.1"/>
    <property type="molecule type" value="Genomic_DNA"/>
</dbReference>